<evidence type="ECO:0000256" key="5">
    <source>
        <dbReference type="ARBA" id="ARBA00022723"/>
    </source>
</evidence>
<evidence type="ECO:0000256" key="12">
    <source>
        <dbReference type="PIRSR" id="PIRSR001492-2"/>
    </source>
</evidence>
<dbReference type="FunFam" id="3.40.1450.10:FF:000001">
    <property type="entry name" value="2,3-bisphosphoglycerate-independent phosphoglycerate mutase"/>
    <property type="match status" value="1"/>
</dbReference>
<dbReference type="GO" id="GO:0006096">
    <property type="term" value="P:glycolytic process"/>
    <property type="evidence" value="ECO:0007669"/>
    <property type="project" value="UniProtKB-UniRule"/>
</dbReference>
<proteinExistence type="inferred from homology"/>
<feature type="binding site" evidence="10 13">
    <location>
        <position position="63"/>
    </location>
    <ligand>
        <name>Mn(2+)</name>
        <dbReference type="ChEBI" id="CHEBI:29035"/>
        <label>2</label>
    </ligand>
</feature>
<comment type="cofactor">
    <cofactor evidence="10">
        <name>Mn(2+)</name>
        <dbReference type="ChEBI" id="CHEBI:29035"/>
    </cofactor>
    <text evidence="10">Binds 2 manganese ions per subunit.</text>
</comment>
<dbReference type="InterPro" id="IPR036646">
    <property type="entry name" value="PGAM_B_sf"/>
</dbReference>
<dbReference type="Proteomes" id="UP000678895">
    <property type="component" value="Unassembled WGS sequence"/>
</dbReference>
<evidence type="ECO:0000256" key="7">
    <source>
        <dbReference type="ARBA" id="ARBA00023211"/>
    </source>
</evidence>
<dbReference type="EMBL" id="BORS01000003">
    <property type="protein sequence ID" value="GIO41450.1"/>
    <property type="molecule type" value="Genomic_DNA"/>
</dbReference>
<feature type="binding site" evidence="10 13">
    <location>
        <position position="445"/>
    </location>
    <ligand>
        <name>Mn(2+)</name>
        <dbReference type="ChEBI" id="CHEBI:29035"/>
        <label>2</label>
    </ligand>
</feature>
<dbReference type="HAMAP" id="MF_01038">
    <property type="entry name" value="GpmI"/>
    <property type="match status" value="1"/>
</dbReference>
<feature type="binding site" evidence="10 12">
    <location>
        <position position="186"/>
    </location>
    <ligand>
        <name>substrate</name>
    </ligand>
</feature>
<comment type="pathway">
    <text evidence="2 10">Carbohydrate degradation; glycolysis; pyruvate from D-glyceraldehyde 3-phosphate: step 3/5.</text>
</comment>
<feature type="binding site" evidence="10 12">
    <location>
        <position position="192"/>
    </location>
    <ligand>
        <name>substrate</name>
    </ligand>
</feature>
<dbReference type="GO" id="GO:0030145">
    <property type="term" value="F:manganese ion binding"/>
    <property type="evidence" value="ECO:0007669"/>
    <property type="project" value="UniProtKB-UniRule"/>
</dbReference>
<evidence type="ECO:0000256" key="9">
    <source>
        <dbReference type="ARBA" id="ARBA00071648"/>
    </source>
</evidence>
<dbReference type="PIRSF" id="PIRSF001492">
    <property type="entry name" value="IPGAM"/>
    <property type="match status" value="1"/>
</dbReference>
<evidence type="ECO:0000256" key="10">
    <source>
        <dbReference type="HAMAP-Rule" id="MF_01038"/>
    </source>
</evidence>
<dbReference type="AlphaFoldDB" id="A0A919Y3G2"/>
<feature type="binding site" evidence="10 12">
    <location>
        <position position="124"/>
    </location>
    <ligand>
        <name>substrate</name>
    </ligand>
</feature>
<evidence type="ECO:0000256" key="8">
    <source>
        <dbReference type="ARBA" id="ARBA00023235"/>
    </source>
</evidence>
<dbReference type="Gene3D" id="3.40.1450.10">
    <property type="entry name" value="BPG-independent phosphoglycerate mutase, domain B"/>
    <property type="match status" value="1"/>
</dbReference>
<keyword evidence="17" id="KW-1185">Reference proteome</keyword>
<reference evidence="16" key="1">
    <citation type="submission" date="2021-03" db="EMBL/GenBank/DDBJ databases">
        <title>Antimicrobial resistance genes in bacteria isolated from Japanese honey, and their potential for conferring macrolide and lincosamide resistance in the American foulbrood pathogen Paenibacillus larvae.</title>
        <authorList>
            <person name="Okamoto M."/>
            <person name="Kumagai M."/>
            <person name="Kanamori H."/>
            <person name="Takamatsu D."/>
        </authorList>
    </citation>
    <scope>NUCLEOTIDE SEQUENCE</scope>
    <source>
        <strain evidence="16">J41TS4</strain>
    </source>
</reference>
<evidence type="ECO:0000256" key="2">
    <source>
        <dbReference type="ARBA" id="ARBA00004798"/>
    </source>
</evidence>
<name>A0A919Y3G2_9BACL</name>
<accession>A0A919Y3G2</accession>
<dbReference type="EC" id="5.4.2.12" evidence="4 10"/>
<dbReference type="PANTHER" id="PTHR31637:SF0">
    <property type="entry name" value="2,3-BISPHOSPHOGLYCERATE-INDEPENDENT PHOSPHOGLYCERATE MUTASE"/>
    <property type="match status" value="1"/>
</dbReference>
<organism evidence="16 17">
    <name type="scientific">Paenibacillus apis</name>
    <dbReference type="NCBI Taxonomy" id="1792174"/>
    <lineage>
        <taxon>Bacteria</taxon>
        <taxon>Bacillati</taxon>
        <taxon>Bacillota</taxon>
        <taxon>Bacilli</taxon>
        <taxon>Bacillales</taxon>
        <taxon>Paenibacillaceae</taxon>
        <taxon>Paenibacillus</taxon>
    </lineage>
</organism>
<dbReference type="InterPro" id="IPR006124">
    <property type="entry name" value="Metalloenzyme"/>
</dbReference>
<dbReference type="GO" id="GO:0006007">
    <property type="term" value="P:glucose catabolic process"/>
    <property type="evidence" value="ECO:0007669"/>
    <property type="project" value="InterPro"/>
</dbReference>
<dbReference type="SUPFAM" id="SSF64158">
    <property type="entry name" value="2,3-Bisphosphoglycerate-independent phosphoglycerate mutase, substrate-binding domain"/>
    <property type="match status" value="1"/>
</dbReference>
<comment type="similarity">
    <text evidence="3 10">Belongs to the BPG-independent phosphoglycerate mutase family.</text>
</comment>
<evidence type="ECO:0000256" key="4">
    <source>
        <dbReference type="ARBA" id="ARBA00012026"/>
    </source>
</evidence>
<dbReference type="InterPro" id="IPR005995">
    <property type="entry name" value="Pgm_bpd_ind"/>
</dbReference>
<feature type="binding site" evidence="10 13">
    <location>
        <position position="404"/>
    </location>
    <ligand>
        <name>Mn(2+)</name>
        <dbReference type="ChEBI" id="CHEBI:29035"/>
        <label>1</label>
    </ligand>
</feature>
<evidence type="ECO:0000256" key="3">
    <source>
        <dbReference type="ARBA" id="ARBA00008819"/>
    </source>
</evidence>
<evidence type="ECO:0000256" key="13">
    <source>
        <dbReference type="PIRSR" id="PIRSR001492-3"/>
    </source>
</evidence>
<comment type="function">
    <text evidence="10">Catalyzes the interconversion of 2-phosphoglycerate and 3-phosphoglycerate.</text>
</comment>
<keyword evidence="7 10" id="KW-0464">Manganese</keyword>
<gene>
    <name evidence="10 16" type="primary">gpmI</name>
    <name evidence="16" type="ORF">J41TS4_12080</name>
</gene>
<keyword evidence="8 10" id="KW-0413">Isomerase</keyword>
<evidence type="ECO:0000256" key="1">
    <source>
        <dbReference type="ARBA" id="ARBA00000370"/>
    </source>
</evidence>
<dbReference type="GO" id="GO:0004619">
    <property type="term" value="F:phosphoglycerate mutase activity"/>
    <property type="evidence" value="ECO:0007669"/>
    <property type="project" value="UniProtKB-UniRule"/>
</dbReference>
<comment type="subunit">
    <text evidence="10">Monomer.</text>
</comment>
<dbReference type="FunFam" id="3.40.720.10:FF:000001">
    <property type="entry name" value="2,3-bisphosphoglycerate-independent phosphoglycerate mutase"/>
    <property type="match status" value="1"/>
</dbReference>
<dbReference type="SUPFAM" id="SSF53649">
    <property type="entry name" value="Alkaline phosphatase-like"/>
    <property type="match status" value="1"/>
</dbReference>
<dbReference type="CDD" id="cd16010">
    <property type="entry name" value="iPGM"/>
    <property type="match status" value="1"/>
</dbReference>
<dbReference type="Pfam" id="PF01676">
    <property type="entry name" value="Metalloenzyme"/>
    <property type="match status" value="1"/>
</dbReference>
<evidence type="ECO:0000256" key="11">
    <source>
        <dbReference type="PIRSR" id="PIRSR001492-1"/>
    </source>
</evidence>
<dbReference type="GO" id="GO:0005829">
    <property type="term" value="C:cytosol"/>
    <property type="evidence" value="ECO:0007669"/>
    <property type="project" value="TreeGrafter"/>
</dbReference>
<feature type="binding site" evidence="10 12">
    <location>
        <begin position="154"/>
        <end position="155"/>
    </location>
    <ligand>
        <name>substrate</name>
    </ligand>
</feature>
<dbReference type="RefSeq" id="WP_301625649.1">
    <property type="nucleotide sequence ID" value="NZ_BORS01000003.1"/>
</dbReference>
<dbReference type="InterPro" id="IPR017850">
    <property type="entry name" value="Alkaline_phosphatase_core_sf"/>
</dbReference>
<keyword evidence="6 10" id="KW-0324">Glycolysis</keyword>
<feature type="binding site" evidence="10 13">
    <location>
        <position position="13"/>
    </location>
    <ligand>
        <name>Mn(2+)</name>
        <dbReference type="ChEBI" id="CHEBI:29035"/>
        <label>2</label>
    </ligand>
</feature>
<protein>
    <recommendedName>
        <fullName evidence="9 10">2,3-bisphosphoglycerate-independent phosphoglycerate mutase</fullName>
        <shortName evidence="10">BPG-independent PGAM</shortName>
        <shortName evidence="10">Phosphoglyceromutase</shortName>
        <shortName evidence="10">iPGM</shortName>
        <ecNumber evidence="4 10">5.4.2.12</ecNumber>
    </recommendedName>
</protein>
<dbReference type="Pfam" id="PF06415">
    <property type="entry name" value="iPGM_N"/>
    <property type="match status" value="1"/>
</dbReference>
<sequence length="515" mass="56858">MSAPKPVALIIMDGFGLRNTVEGNAVAQAYKPNYDRYLKEYPNTTLTASGEAVGLPEGQMGNSEVGHLNIGAGRIVYQDLTRISKSIRDGEFFQNETLVAAVRSAKAKGKKLHLYGLLSDGGVHSHIDHMFAMLDLAKKEDMHDVYIHAFLDGRDVAPDSAKGFIERLIKKIEEVGVGKIATVQGRYYAMDRDKRWERVEKSYRAMVYGEGPKYTDPITAVTESYEKSVFDEFVMPTVIVDGHDQPIGLVESEDSVIFLNFRPDRAIQLSNVFTNKDFQGFDRGPRFPQNLHFVCLTLFAETVDGFVAYAPKDLDNTFGEVLVQQGKKQLRIAETEKYPHVTFFFSGGRDVELPGETRILINSPKVATYDLKPEMSAYEVAEACVKEIEADKHDAIILNFANPDMVGHSGMLEPTKKAVEVTDECVGKVVDAVKAKGGVVVIIADHGNADMVFDEQGRPFTAHTTNPVPFIVTDENVILRESGILADVAPTLLDLMGLPQPAEMTGQSMIASRKS</sequence>
<evidence type="ECO:0000313" key="17">
    <source>
        <dbReference type="Proteomes" id="UP000678895"/>
    </source>
</evidence>
<evidence type="ECO:0000313" key="16">
    <source>
        <dbReference type="EMBL" id="GIO41450.1"/>
    </source>
</evidence>
<comment type="caution">
    <text evidence="16">The sequence shown here is derived from an EMBL/GenBank/DDBJ whole genome shotgun (WGS) entry which is preliminary data.</text>
</comment>
<comment type="catalytic activity">
    <reaction evidence="1 10">
        <text>(2R)-2-phosphoglycerate = (2R)-3-phosphoglycerate</text>
        <dbReference type="Rhea" id="RHEA:15901"/>
        <dbReference type="ChEBI" id="CHEBI:58272"/>
        <dbReference type="ChEBI" id="CHEBI:58289"/>
        <dbReference type="EC" id="5.4.2.12"/>
    </reaction>
</comment>
<feature type="binding site" evidence="10 13">
    <location>
        <position position="408"/>
    </location>
    <ligand>
        <name>Mn(2+)</name>
        <dbReference type="ChEBI" id="CHEBI:29035"/>
        <label>1</label>
    </ligand>
</feature>
<feature type="domain" description="Metalloenzyme" evidence="14">
    <location>
        <begin position="5"/>
        <end position="499"/>
    </location>
</feature>
<dbReference type="GO" id="GO:0043937">
    <property type="term" value="P:regulation of sporulation"/>
    <property type="evidence" value="ECO:0007669"/>
    <property type="project" value="UniProtKB-ARBA"/>
</dbReference>
<dbReference type="Gene3D" id="3.40.720.10">
    <property type="entry name" value="Alkaline Phosphatase, subunit A"/>
    <property type="match status" value="1"/>
</dbReference>
<evidence type="ECO:0000259" key="15">
    <source>
        <dbReference type="Pfam" id="PF06415"/>
    </source>
</evidence>
<evidence type="ECO:0000259" key="14">
    <source>
        <dbReference type="Pfam" id="PF01676"/>
    </source>
</evidence>
<feature type="binding site" evidence="10 12">
    <location>
        <begin position="262"/>
        <end position="265"/>
    </location>
    <ligand>
        <name>substrate</name>
    </ligand>
</feature>
<feature type="domain" description="BPG-independent PGAM N-terminal" evidence="15">
    <location>
        <begin position="83"/>
        <end position="300"/>
    </location>
</feature>
<feature type="active site" description="Phosphoserine intermediate" evidence="10 11">
    <location>
        <position position="63"/>
    </location>
</feature>
<dbReference type="NCBIfam" id="TIGR01307">
    <property type="entry name" value="pgm_bpd_ind"/>
    <property type="match status" value="1"/>
</dbReference>
<feature type="binding site" evidence="10 12">
    <location>
        <position position="337"/>
    </location>
    <ligand>
        <name>substrate</name>
    </ligand>
</feature>
<keyword evidence="5 10" id="KW-0479">Metal-binding</keyword>
<feature type="binding site" evidence="10 13">
    <location>
        <position position="446"/>
    </location>
    <ligand>
        <name>Mn(2+)</name>
        <dbReference type="ChEBI" id="CHEBI:29035"/>
        <label>2</label>
    </ligand>
</feature>
<evidence type="ECO:0000256" key="6">
    <source>
        <dbReference type="ARBA" id="ARBA00023152"/>
    </source>
</evidence>
<dbReference type="PANTHER" id="PTHR31637">
    <property type="entry name" value="2,3-BISPHOSPHOGLYCERATE-INDEPENDENT PHOSPHOGLYCERATE MUTASE"/>
    <property type="match status" value="1"/>
</dbReference>
<feature type="binding site" evidence="10 13">
    <location>
        <position position="463"/>
    </location>
    <ligand>
        <name>Mn(2+)</name>
        <dbReference type="ChEBI" id="CHEBI:29035"/>
        <label>1</label>
    </ligand>
</feature>
<dbReference type="InterPro" id="IPR011258">
    <property type="entry name" value="BPG-indep_PGM_N"/>
</dbReference>